<dbReference type="AlphaFoldDB" id="A0A5S4FEG7"/>
<dbReference type="OrthoDB" id="3539644at2"/>
<organism evidence="2 3">
    <name type="scientific">Nonomuraea turkmeniaca</name>
    <dbReference type="NCBI Taxonomy" id="103838"/>
    <lineage>
        <taxon>Bacteria</taxon>
        <taxon>Bacillati</taxon>
        <taxon>Actinomycetota</taxon>
        <taxon>Actinomycetes</taxon>
        <taxon>Streptosporangiales</taxon>
        <taxon>Streptosporangiaceae</taxon>
        <taxon>Nonomuraea</taxon>
    </lineage>
</organism>
<evidence type="ECO:0000313" key="2">
    <source>
        <dbReference type="EMBL" id="TMR17092.1"/>
    </source>
</evidence>
<evidence type="ECO:0000313" key="3">
    <source>
        <dbReference type="Proteomes" id="UP000309128"/>
    </source>
</evidence>
<proteinExistence type="predicted"/>
<gene>
    <name evidence="2" type="ORF">ETD86_23875</name>
</gene>
<evidence type="ECO:0008006" key="4">
    <source>
        <dbReference type="Google" id="ProtNLM"/>
    </source>
</evidence>
<feature type="signal peptide" evidence="1">
    <location>
        <begin position="1"/>
        <end position="25"/>
    </location>
</feature>
<evidence type="ECO:0000256" key="1">
    <source>
        <dbReference type="SAM" id="SignalP"/>
    </source>
</evidence>
<keyword evidence="3" id="KW-1185">Reference proteome</keyword>
<dbReference type="Proteomes" id="UP000309128">
    <property type="component" value="Unassembled WGS sequence"/>
</dbReference>
<dbReference type="EMBL" id="VCKY01000082">
    <property type="protein sequence ID" value="TMR17092.1"/>
    <property type="molecule type" value="Genomic_DNA"/>
</dbReference>
<accession>A0A5S4FEG7</accession>
<sequence length="149" mass="16302">MIKKLAGTVLVAAAATALIAAPANASSATATSVASVTTESEATLTAAAQLIRTRVSFGRCRDTCRINVRVKNISRKYLYNVRMNARLSINGRSVGTCTDYVGTVRSYGVRYAACTVRTNSLSNAYNDYLDGFTGFRYYARTNVSYRYYR</sequence>
<reference evidence="2 3" key="1">
    <citation type="submission" date="2019-05" db="EMBL/GenBank/DDBJ databases">
        <title>Draft genome sequence of Nonomuraea turkmeniaca DSM 43926.</title>
        <authorList>
            <person name="Saricaoglu S."/>
            <person name="Isik K."/>
        </authorList>
    </citation>
    <scope>NUCLEOTIDE SEQUENCE [LARGE SCALE GENOMIC DNA]</scope>
    <source>
        <strain evidence="2 3">DSM 43926</strain>
    </source>
</reference>
<protein>
    <recommendedName>
        <fullName evidence="4">Tat pathway signal sequence domain protein</fullName>
    </recommendedName>
</protein>
<comment type="caution">
    <text evidence="2">The sequence shown here is derived from an EMBL/GenBank/DDBJ whole genome shotgun (WGS) entry which is preliminary data.</text>
</comment>
<dbReference type="RefSeq" id="WP_138668383.1">
    <property type="nucleotide sequence ID" value="NZ_VCKY01000082.1"/>
</dbReference>
<keyword evidence="1" id="KW-0732">Signal</keyword>
<feature type="chain" id="PRO_5039372044" description="Tat pathway signal sequence domain protein" evidence="1">
    <location>
        <begin position="26"/>
        <end position="149"/>
    </location>
</feature>
<name>A0A5S4FEG7_9ACTN</name>